<evidence type="ECO:0000313" key="9">
    <source>
        <dbReference type="Proteomes" id="UP000244722"/>
    </source>
</evidence>
<dbReference type="GO" id="GO:0005634">
    <property type="term" value="C:nucleus"/>
    <property type="evidence" value="ECO:0007669"/>
    <property type="project" value="UniProtKB-SubCell"/>
</dbReference>
<dbReference type="GO" id="GO:0000278">
    <property type="term" value="P:mitotic cell cycle"/>
    <property type="evidence" value="ECO:0007669"/>
    <property type="project" value="TreeGrafter"/>
</dbReference>
<dbReference type="AlphaFoldDB" id="A0A2T7A4N2"/>
<evidence type="ECO:0000313" key="8">
    <source>
        <dbReference type="EMBL" id="PUU82684.1"/>
    </source>
</evidence>
<sequence length="547" mass="60773">MENKYENAGDPSELPRITPRNSLAGGLAPEEADNETPQATLVQLAKVVNRPVTPPQQTSASAGATSQRKSVRRTPGAGRLAPLPSKRTARSPHAVRAFEQRRAATPGRERRKSGRYPAARETPRDLLRALSRQLATTSTQYVPSPAEPTPRPAPRLSYSDRRASDVMFYSDPGHNSDDEDEELPPAPRLSMNLNEFEQAEDEEDARLPVPRYSLPLENLEDLDYTHTSIEFGRRAVTERPYRPSFGIRLSDRFADFNGVPGGSSPRTGLYEDEDNREEEEEELEVGMVGDESFASRMSVVNDGDGDVTGDTTGALDGHLDLDGDEPSFFLPVPEEAEEEFAQAHNGRENVNGTLLNGHAYEEEEEEEEVEEEMEEEYDPPEAISAQVASSSTVAKPAAVAKKKRKPLPLSRHGIPYPPFSRQVIKKLATKFSGSTISADTLDALVAASEAFFQQASEDLAAYSKHAGRKIIQDSDVVQLLRRQRQLNSQTTAFSLAQRHLPRELLQEIRMPVSKVQPRRRQRQRPSLQAVEEEEDGDEVEVEEDLNV</sequence>
<dbReference type="Proteomes" id="UP000244722">
    <property type="component" value="Unassembled WGS sequence"/>
</dbReference>
<dbReference type="GO" id="GO:0007059">
    <property type="term" value="P:chromosome segregation"/>
    <property type="evidence" value="ECO:0007669"/>
    <property type="project" value="TreeGrafter"/>
</dbReference>
<feature type="compositionally biased region" description="Acidic residues" evidence="6">
    <location>
        <begin position="530"/>
        <end position="547"/>
    </location>
</feature>
<dbReference type="GO" id="GO:0051382">
    <property type="term" value="P:kinetochore assembly"/>
    <property type="evidence" value="ECO:0007669"/>
    <property type="project" value="InterPro"/>
</dbReference>
<dbReference type="InterPro" id="IPR035425">
    <property type="entry name" value="CENP-T/H4_C"/>
</dbReference>
<name>A0A2T7A4N2_TUBBO</name>
<feature type="compositionally biased region" description="Low complexity" evidence="6">
    <location>
        <begin position="387"/>
        <end position="399"/>
    </location>
</feature>
<dbReference type="GO" id="GO:0003677">
    <property type="term" value="F:DNA binding"/>
    <property type="evidence" value="ECO:0007669"/>
    <property type="project" value="InterPro"/>
</dbReference>
<dbReference type="PANTHER" id="PTHR46904">
    <property type="entry name" value="CENTROMERE PROTEIN T"/>
    <property type="match status" value="1"/>
</dbReference>
<proteinExistence type="inferred from homology"/>
<evidence type="ECO:0000259" key="7">
    <source>
        <dbReference type="Pfam" id="PF15511"/>
    </source>
</evidence>
<feature type="compositionally biased region" description="Polar residues" evidence="6">
    <location>
        <begin position="55"/>
        <end position="68"/>
    </location>
</feature>
<keyword evidence="4" id="KW-0158">Chromosome</keyword>
<comment type="subcellular location">
    <subcellularLocation>
        <location evidence="2">Chromosome</location>
    </subcellularLocation>
    <subcellularLocation>
        <location evidence="1">Nucleus</location>
    </subcellularLocation>
</comment>
<dbReference type="GO" id="GO:0046982">
    <property type="term" value="F:protein heterodimerization activity"/>
    <property type="evidence" value="ECO:0007669"/>
    <property type="project" value="InterPro"/>
</dbReference>
<dbReference type="SUPFAM" id="SSF47113">
    <property type="entry name" value="Histone-fold"/>
    <property type="match status" value="1"/>
</dbReference>
<dbReference type="Pfam" id="PF15511">
    <property type="entry name" value="CENP-T_C"/>
    <property type="match status" value="1"/>
</dbReference>
<feature type="domain" description="CENP-T/Histone H4 histone fold" evidence="7">
    <location>
        <begin position="412"/>
        <end position="512"/>
    </location>
</feature>
<evidence type="ECO:0000256" key="2">
    <source>
        <dbReference type="ARBA" id="ARBA00004286"/>
    </source>
</evidence>
<dbReference type="OrthoDB" id="10071681at2759"/>
<evidence type="ECO:0000256" key="6">
    <source>
        <dbReference type="SAM" id="MobiDB-lite"/>
    </source>
</evidence>
<accession>A0A2T7A4N2</accession>
<keyword evidence="9" id="KW-1185">Reference proteome</keyword>
<dbReference type="EMBL" id="NESQ01000023">
    <property type="protein sequence ID" value="PUU82684.1"/>
    <property type="molecule type" value="Genomic_DNA"/>
</dbReference>
<dbReference type="InterPro" id="IPR009072">
    <property type="entry name" value="Histone-fold"/>
</dbReference>
<dbReference type="InterPro" id="IPR028255">
    <property type="entry name" value="CENP-T"/>
</dbReference>
<dbReference type="PANTHER" id="PTHR46904:SF1">
    <property type="entry name" value="CENTROMERE PROTEIN T"/>
    <property type="match status" value="1"/>
</dbReference>
<feature type="region of interest" description="Disordered" evidence="6">
    <location>
        <begin position="1"/>
        <end position="190"/>
    </location>
</feature>
<reference evidence="8 9" key="1">
    <citation type="submission" date="2017-04" db="EMBL/GenBank/DDBJ databases">
        <title>Draft genome sequence of Tuber borchii Vittad., a whitish edible truffle.</title>
        <authorList>
            <consortium name="DOE Joint Genome Institute"/>
            <person name="Murat C."/>
            <person name="Kuo A."/>
            <person name="Barry K.W."/>
            <person name="Clum A."/>
            <person name="Dockter R.B."/>
            <person name="Fauchery L."/>
            <person name="Iotti M."/>
            <person name="Kohler A."/>
            <person name="Labutti K."/>
            <person name="Lindquist E.A."/>
            <person name="Lipzen A."/>
            <person name="Ohm R.A."/>
            <person name="Wang M."/>
            <person name="Grigoriev I.V."/>
            <person name="Zambonelli A."/>
            <person name="Martin F.M."/>
        </authorList>
    </citation>
    <scope>NUCLEOTIDE SEQUENCE [LARGE SCALE GENOMIC DNA]</scope>
    <source>
        <strain evidence="8 9">Tbo3840</strain>
    </source>
</reference>
<dbReference type="STRING" id="42251.A0A2T7A4N2"/>
<gene>
    <name evidence="8" type="ORF">B9Z19DRAFT_1074268</name>
</gene>
<dbReference type="CDD" id="cd22920">
    <property type="entry name" value="HFD_CENP-T"/>
    <property type="match status" value="1"/>
</dbReference>
<feature type="compositionally biased region" description="Polar residues" evidence="6">
    <location>
        <begin position="133"/>
        <end position="142"/>
    </location>
</feature>
<organism evidence="8 9">
    <name type="scientific">Tuber borchii</name>
    <name type="common">White truffle</name>
    <dbReference type="NCBI Taxonomy" id="42251"/>
    <lineage>
        <taxon>Eukaryota</taxon>
        <taxon>Fungi</taxon>
        <taxon>Dikarya</taxon>
        <taxon>Ascomycota</taxon>
        <taxon>Pezizomycotina</taxon>
        <taxon>Pezizomycetes</taxon>
        <taxon>Pezizales</taxon>
        <taxon>Tuberaceae</taxon>
        <taxon>Tuber</taxon>
    </lineage>
</organism>
<feature type="region of interest" description="Disordered" evidence="6">
    <location>
        <begin position="513"/>
        <end position="547"/>
    </location>
</feature>
<evidence type="ECO:0000256" key="5">
    <source>
        <dbReference type="ARBA" id="ARBA00023242"/>
    </source>
</evidence>
<feature type="compositionally biased region" description="Acidic residues" evidence="6">
    <location>
        <begin position="361"/>
        <end position="379"/>
    </location>
</feature>
<comment type="caution">
    <text evidence="8">The sequence shown here is derived from an EMBL/GenBank/DDBJ whole genome shotgun (WGS) entry which is preliminary data.</text>
</comment>
<evidence type="ECO:0000256" key="4">
    <source>
        <dbReference type="ARBA" id="ARBA00022454"/>
    </source>
</evidence>
<feature type="region of interest" description="Disordered" evidence="6">
    <location>
        <begin position="361"/>
        <end position="412"/>
    </location>
</feature>
<feature type="region of interest" description="Disordered" evidence="6">
    <location>
        <begin position="256"/>
        <end position="278"/>
    </location>
</feature>
<protein>
    <submittedName>
        <fullName evidence="8">Centromere kinetochore component CENP-T-domain-containing protein</fullName>
    </submittedName>
</protein>
<evidence type="ECO:0000256" key="3">
    <source>
        <dbReference type="ARBA" id="ARBA00010137"/>
    </source>
</evidence>
<comment type="similarity">
    <text evidence="3">Belongs to the CENP-T/CNN1 family.</text>
</comment>
<evidence type="ECO:0000256" key="1">
    <source>
        <dbReference type="ARBA" id="ARBA00004123"/>
    </source>
</evidence>
<dbReference type="GO" id="GO:0000776">
    <property type="term" value="C:kinetochore"/>
    <property type="evidence" value="ECO:0007669"/>
    <property type="project" value="InterPro"/>
</dbReference>
<keyword evidence="5" id="KW-0539">Nucleus</keyword>
<dbReference type="Gene3D" id="1.10.20.10">
    <property type="entry name" value="Histone, subunit A"/>
    <property type="match status" value="1"/>
</dbReference>